<evidence type="ECO:0000256" key="7">
    <source>
        <dbReference type="ARBA" id="ARBA00023010"/>
    </source>
</evidence>
<dbReference type="InterPro" id="IPR048634">
    <property type="entry name" value="SecD_SecF_C"/>
</dbReference>
<evidence type="ECO:0000256" key="6">
    <source>
        <dbReference type="ARBA" id="ARBA00022989"/>
    </source>
</evidence>
<dbReference type="EMBL" id="PFSC01000123">
    <property type="protein sequence ID" value="PJC30954.1"/>
    <property type="molecule type" value="Genomic_DNA"/>
</dbReference>
<dbReference type="InterPro" id="IPR048631">
    <property type="entry name" value="SecD_1st"/>
</dbReference>
<keyword evidence="4 9" id="KW-0812">Transmembrane</keyword>
<evidence type="ECO:0000256" key="2">
    <source>
        <dbReference type="ARBA" id="ARBA00022448"/>
    </source>
</evidence>
<reference evidence="14" key="1">
    <citation type="submission" date="2017-09" db="EMBL/GenBank/DDBJ databases">
        <title>Depth-based differentiation of microbial function through sediment-hosted aquifers and enrichment of novel symbionts in the deep terrestrial subsurface.</title>
        <authorList>
            <person name="Probst A.J."/>
            <person name="Ladd B."/>
            <person name="Jarett J.K."/>
            <person name="Geller-Mcgrath D.E."/>
            <person name="Sieber C.M.K."/>
            <person name="Emerson J.B."/>
            <person name="Anantharaman K."/>
            <person name="Thomas B.C."/>
            <person name="Malmstrom R."/>
            <person name="Stieglmeier M."/>
            <person name="Klingl A."/>
            <person name="Woyke T."/>
            <person name="Ryan C.M."/>
            <person name="Banfield J.F."/>
        </authorList>
    </citation>
    <scope>NUCLEOTIDE SEQUENCE [LARGE SCALE GENOMIC DNA]</scope>
</reference>
<evidence type="ECO:0000259" key="10">
    <source>
        <dbReference type="Pfam" id="PF02355"/>
    </source>
</evidence>
<evidence type="ECO:0000256" key="5">
    <source>
        <dbReference type="ARBA" id="ARBA00022927"/>
    </source>
</evidence>
<dbReference type="AlphaFoldDB" id="A0A2M8EXU0"/>
<dbReference type="Gene3D" id="3.30.70.3400">
    <property type="match status" value="1"/>
</dbReference>
<evidence type="ECO:0000256" key="1">
    <source>
        <dbReference type="ARBA" id="ARBA00004651"/>
    </source>
</evidence>
<dbReference type="GO" id="GO:0006605">
    <property type="term" value="P:protein targeting"/>
    <property type="evidence" value="ECO:0007669"/>
    <property type="project" value="UniProtKB-UniRule"/>
</dbReference>
<dbReference type="GO" id="GO:0015450">
    <property type="term" value="F:protein-transporting ATPase activity"/>
    <property type="evidence" value="ECO:0007669"/>
    <property type="project" value="InterPro"/>
</dbReference>
<accession>A0A2M8EXU0</accession>
<dbReference type="PANTHER" id="PTHR30081:SF1">
    <property type="entry name" value="PROTEIN TRANSLOCASE SUBUNIT SECD"/>
    <property type="match status" value="1"/>
</dbReference>
<gene>
    <name evidence="9 13" type="primary">secD</name>
    <name evidence="13" type="ORF">CO051_04690</name>
</gene>
<evidence type="ECO:0000256" key="4">
    <source>
        <dbReference type="ARBA" id="ARBA00022692"/>
    </source>
</evidence>
<keyword evidence="6 9" id="KW-1133">Transmembrane helix</keyword>
<name>A0A2M8EXU0_9BACT</name>
<dbReference type="Pfam" id="PF07549">
    <property type="entry name" value="Sec_GG"/>
    <property type="match status" value="1"/>
</dbReference>
<dbReference type="GO" id="GO:0065002">
    <property type="term" value="P:intracellular protein transmembrane transport"/>
    <property type="evidence" value="ECO:0007669"/>
    <property type="project" value="UniProtKB-UniRule"/>
</dbReference>
<sequence length="457" mass="50117">MKYISYTLIFLIAILVLWIDLPRTIPIKFAAFGQNIDVEIQPLVINIQGTSFRYFKEFKTQLGLDLKGGSHLVFEADTSAIKQSDLEDALNASRDVIERRVNMFGVSEPVVRTIKAGDIYRISVDLPGVYDVAQASALIGQTAQLQFKTQKSEEDVGEIDLDPDSTKSAQLALFNLTEITNLTGKDVKKATVRFDSQNGQLEVALEFTKEGRKMFAEITKNNIQKQVGIFLDDVLISAPTVQQEIRDGNAVISGSFTTDDVKQLAVAINSGALPLSINLVEQRSVGPSLGAIEVQRSVTAGAVGLGMVMIFMVAYYGRLGMIANLALLIYGLITFAIFRAVPIVLTLPGVAGFVLSIGMAVDSNILIFERIIEEQRKGKSFDATIRLGFGRAIDAIKDANITTLLVAFILFNPLNWEFLPQFGLVRGFALTLAVGVATSLFTGIVITRRLIQFFYKK</sequence>
<dbReference type="InterPro" id="IPR054384">
    <property type="entry name" value="SecDF_P1_head"/>
</dbReference>
<dbReference type="InterPro" id="IPR001036">
    <property type="entry name" value="Acrflvin-R"/>
</dbReference>
<evidence type="ECO:0000259" key="12">
    <source>
        <dbReference type="Pfam" id="PF22599"/>
    </source>
</evidence>
<dbReference type="NCBIfam" id="TIGR00916">
    <property type="entry name" value="2A0604s01"/>
    <property type="match status" value="1"/>
</dbReference>
<feature type="transmembrane region" description="Helical" evidence="9">
    <location>
        <begin position="297"/>
        <end position="315"/>
    </location>
</feature>
<dbReference type="Gene3D" id="3.30.1360.200">
    <property type="match status" value="1"/>
</dbReference>
<feature type="transmembrane region" description="Helical" evidence="9">
    <location>
        <begin position="423"/>
        <end position="447"/>
    </location>
</feature>
<comment type="caution">
    <text evidence="13">The sequence shown here is derived from an EMBL/GenBank/DDBJ whole genome shotgun (WGS) entry which is preliminary data.</text>
</comment>
<comment type="similarity">
    <text evidence="9">Belongs to the SecD/SecF family. SecD subfamily.</text>
</comment>
<evidence type="ECO:0000256" key="8">
    <source>
        <dbReference type="ARBA" id="ARBA00023136"/>
    </source>
</evidence>
<feature type="transmembrane region" description="Helical" evidence="9">
    <location>
        <begin position="322"/>
        <end position="341"/>
    </location>
</feature>
<feature type="transmembrane region" description="Helical" evidence="9">
    <location>
        <begin position="389"/>
        <end position="411"/>
    </location>
</feature>
<dbReference type="InterPro" id="IPR022646">
    <property type="entry name" value="SecD/SecF_CS"/>
</dbReference>
<dbReference type="Gene3D" id="1.20.1640.10">
    <property type="entry name" value="Multidrug efflux transporter AcrB transmembrane domain"/>
    <property type="match status" value="1"/>
</dbReference>
<dbReference type="PANTHER" id="PTHR30081">
    <property type="entry name" value="PROTEIN-EXPORT MEMBRANE PROTEIN SEC"/>
    <property type="match status" value="1"/>
</dbReference>
<keyword evidence="7 9" id="KW-0811">Translocation</keyword>
<dbReference type="InterPro" id="IPR055344">
    <property type="entry name" value="SecD_SecF_C_bact"/>
</dbReference>
<feature type="domain" description="Protein translocase subunit SecDF P1" evidence="11">
    <location>
        <begin position="91"/>
        <end position="150"/>
    </location>
</feature>
<evidence type="ECO:0000259" key="11">
    <source>
        <dbReference type="Pfam" id="PF21760"/>
    </source>
</evidence>
<dbReference type="SUPFAM" id="SSF82866">
    <property type="entry name" value="Multidrug efflux transporter AcrB transmembrane domain"/>
    <property type="match status" value="1"/>
</dbReference>
<feature type="domain" description="SecDF P1 head subdomain" evidence="12">
    <location>
        <begin position="176"/>
        <end position="274"/>
    </location>
</feature>
<keyword evidence="5 9" id="KW-0653">Protein transport</keyword>
<keyword evidence="2 9" id="KW-0813">Transport</keyword>
<dbReference type="NCBIfam" id="TIGR01129">
    <property type="entry name" value="secD"/>
    <property type="match status" value="1"/>
</dbReference>
<evidence type="ECO:0000256" key="3">
    <source>
        <dbReference type="ARBA" id="ARBA00022475"/>
    </source>
</evidence>
<dbReference type="Pfam" id="PF02355">
    <property type="entry name" value="SecD_SecF_C"/>
    <property type="match status" value="1"/>
</dbReference>
<dbReference type="InterPro" id="IPR022813">
    <property type="entry name" value="SecD/SecF_arch_bac"/>
</dbReference>
<organism evidence="13 14">
    <name type="scientific">Candidatus Roizmanbacteria bacterium CG_4_9_14_0_2_um_filter_39_13</name>
    <dbReference type="NCBI Taxonomy" id="1974839"/>
    <lineage>
        <taxon>Bacteria</taxon>
        <taxon>Candidatus Roizmaniibacteriota</taxon>
    </lineage>
</organism>
<comment type="subcellular location">
    <subcellularLocation>
        <location evidence="1 9">Cell membrane</location>
        <topology evidence="1 9">Multi-pass membrane protein</topology>
    </subcellularLocation>
</comment>
<dbReference type="PRINTS" id="PR00702">
    <property type="entry name" value="ACRIFLAVINRP"/>
</dbReference>
<keyword evidence="8 9" id="KW-0472">Membrane</keyword>
<feature type="domain" description="Protein export membrane protein SecD/SecF C-terminal" evidence="10">
    <location>
        <begin position="277"/>
        <end position="455"/>
    </location>
</feature>
<keyword evidence="3 9" id="KW-1003">Cell membrane</keyword>
<dbReference type="HAMAP" id="MF_01463_B">
    <property type="entry name" value="SecD_B"/>
    <property type="match status" value="1"/>
</dbReference>
<dbReference type="Pfam" id="PF21760">
    <property type="entry name" value="SecD_1st"/>
    <property type="match status" value="1"/>
</dbReference>
<protein>
    <recommendedName>
        <fullName evidence="9">Protein translocase subunit SecD</fullName>
    </recommendedName>
</protein>
<proteinExistence type="inferred from homology"/>
<dbReference type="GO" id="GO:0043952">
    <property type="term" value="P:protein transport by the Sec complex"/>
    <property type="evidence" value="ECO:0007669"/>
    <property type="project" value="UniProtKB-UniRule"/>
</dbReference>
<dbReference type="Proteomes" id="UP000231383">
    <property type="component" value="Unassembled WGS sequence"/>
</dbReference>
<comment type="function">
    <text evidence="9">Part of the Sec protein translocase complex. Interacts with the SecYEG preprotein conducting channel. SecDF uses the proton motive force (PMF) to complete protein translocation after the ATP-dependent function of SecA.</text>
</comment>
<dbReference type="InterPro" id="IPR005791">
    <property type="entry name" value="SecD"/>
</dbReference>
<comment type="caution">
    <text evidence="9">Lacks conserved residue(s) required for the propagation of feature annotation.</text>
</comment>
<comment type="subunit">
    <text evidence="9">Forms a complex with SecF. Part of the essential Sec protein translocation apparatus which comprises SecA, SecYEG and auxiliary proteins SecDF. Other proteins may also be involved.</text>
</comment>
<evidence type="ECO:0000256" key="9">
    <source>
        <dbReference type="HAMAP-Rule" id="MF_01463"/>
    </source>
</evidence>
<evidence type="ECO:0000313" key="14">
    <source>
        <dbReference type="Proteomes" id="UP000231383"/>
    </source>
</evidence>
<evidence type="ECO:0000313" key="13">
    <source>
        <dbReference type="EMBL" id="PJC30954.1"/>
    </source>
</evidence>
<dbReference type="Pfam" id="PF22599">
    <property type="entry name" value="SecDF_P1_head"/>
    <property type="match status" value="1"/>
</dbReference>
<feature type="transmembrane region" description="Helical" evidence="9">
    <location>
        <begin position="347"/>
        <end position="368"/>
    </location>
</feature>
<dbReference type="GO" id="GO:0005886">
    <property type="term" value="C:plasma membrane"/>
    <property type="evidence" value="ECO:0007669"/>
    <property type="project" value="UniProtKB-SubCell"/>
</dbReference>